<accession>A0A1G2MES3</accession>
<gene>
    <name evidence="2" type="ORF">A2W52_04830</name>
</gene>
<feature type="transmembrane region" description="Helical" evidence="1">
    <location>
        <begin position="20"/>
        <end position="37"/>
    </location>
</feature>
<protein>
    <recommendedName>
        <fullName evidence="4">Cell division protein FtsL</fullName>
    </recommendedName>
</protein>
<evidence type="ECO:0000313" key="2">
    <source>
        <dbReference type="EMBL" id="OHA22367.1"/>
    </source>
</evidence>
<organism evidence="2 3">
    <name type="scientific">Candidatus Taylorbacteria bacterium RIFCSPHIGHO2_02_49_25</name>
    <dbReference type="NCBI Taxonomy" id="1802305"/>
    <lineage>
        <taxon>Bacteria</taxon>
        <taxon>Candidatus Tayloriibacteriota</taxon>
    </lineage>
</organism>
<evidence type="ECO:0000313" key="3">
    <source>
        <dbReference type="Proteomes" id="UP000176493"/>
    </source>
</evidence>
<keyword evidence="1" id="KW-1133">Transmembrane helix</keyword>
<dbReference type="Proteomes" id="UP000176493">
    <property type="component" value="Unassembled WGS sequence"/>
</dbReference>
<dbReference type="EMBL" id="MHRJ01000026">
    <property type="protein sequence ID" value="OHA22367.1"/>
    <property type="molecule type" value="Genomic_DNA"/>
</dbReference>
<evidence type="ECO:0008006" key="4">
    <source>
        <dbReference type="Google" id="ProtNLM"/>
    </source>
</evidence>
<name>A0A1G2MES3_9BACT</name>
<keyword evidence="1" id="KW-0812">Transmembrane</keyword>
<sequence length="109" mass="12151">MKKTVHKNIRQLLKRGKGIFWSLVCLSFLVSSYYVYLMNTAALNGARWNGAETETALLGEKVSELESEYLSLKQSVTLSVAYERGFEDVKAVRFISGRKVGTAAAVNEI</sequence>
<comment type="caution">
    <text evidence="2">The sequence shown here is derived from an EMBL/GenBank/DDBJ whole genome shotgun (WGS) entry which is preliminary data.</text>
</comment>
<evidence type="ECO:0000256" key="1">
    <source>
        <dbReference type="SAM" id="Phobius"/>
    </source>
</evidence>
<reference evidence="2 3" key="1">
    <citation type="journal article" date="2016" name="Nat. Commun.">
        <title>Thousands of microbial genomes shed light on interconnected biogeochemical processes in an aquifer system.</title>
        <authorList>
            <person name="Anantharaman K."/>
            <person name="Brown C.T."/>
            <person name="Hug L.A."/>
            <person name="Sharon I."/>
            <person name="Castelle C.J."/>
            <person name="Probst A.J."/>
            <person name="Thomas B.C."/>
            <person name="Singh A."/>
            <person name="Wilkins M.J."/>
            <person name="Karaoz U."/>
            <person name="Brodie E.L."/>
            <person name="Williams K.H."/>
            <person name="Hubbard S.S."/>
            <person name="Banfield J.F."/>
        </authorList>
    </citation>
    <scope>NUCLEOTIDE SEQUENCE [LARGE SCALE GENOMIC DNA]</scope>
</reference>
<keyword evidence="1" id="KW-0472">Membrane</keyword>
<dbReference type="AlphaFoldDB" id="A0A1G2MES3"/>
<proteinExistence type="predicted"/>